<accession>A0ABU0DST7</accession>
<organism evidence="1 2">
    <name type="scientific">Alkalibacillus filiformis</name>
    <dbReference type="NCBI Taxonomy" id="200990"/>
    <lineage>
        <taxon>Bacteria</taxon>
        <taxon>Bacillati</taxon>
        <taxon>Bacillota</taxon>
        <taxon>Bacilli</taxon>
        <taxon>Bacillales</taxon>
        <taxon>Bacillaceae</taxon>
        <taxon>Alkalibacillus</taxon>
    </lineage>
</organism>
<dbReference type="EMBL" id="JAUSUP010000002">
    <property type="protein sequence ID" value="MDQ0351477.1"/>
    <property type="molecule type" value="Genomic_DNA"/>
</dbReference>
<comment type="caution">
    <text evidence="1">The sequence shown here is derived from an EMBL/GenBank/DDBJ whole genome shotgun (WGS) entry which is preliminary data.</text>
</comment>
<dbReference type="Gene3D" id="1.20.1260.10">
    <property type="match status" value="2"/>
</dbReference>
<dbReference type="RefSeq" id="WP_307067239.1">
    <property type="nucleotide sequence ID" value="NZ_JAUSUP010000002.1"/>
</dbReference>
<proteinExistence type="predicted"/>
<evidence type="ECO:0008006" key="3">
    <source>
        <dbReference type="Google" id="ProtNLM"/>
    </source>
</evidence>
<sequence length="246" mass="28222">MTHSADLTATEVSNLWSAYMKSSMEQRLFEYFHSSSDDEDIKRIAGEIVSHAKHALNDLHTLFNQEKLTIPHAFTDQDVTPDAHKIFSDTFILFACHDITMLSMSTYPSAFSDCSRQDITQFFQERIETMTKVQNEITQLMVEKGVYLKPAQLNMESEIDYVSSKKYLLGITDQSRPLNAPEIANLSRILHRAQFSKMVFVTFYKMASTKELKDFFVRGRNELEKVLDSLSEVLEKENIPLAASIL</sequence>
<evidence type="ECO:0000313" key="1">
    <source>
        <dbReference type="EMBL" id="MDQ0351477.1"/>
    </source>
</evidence>
<dbReference type="Proteomes" id="UP001236723">
    <property type="component" value="Unassembled WGS sequence"/>
</dbReference>
<keyword evidence="2" id="KW-1185">Reference proteome</keyword>
<protein>
    <recommendedName>
        <fullName evidence="3">DUF3231 family protein</fullName>
    </recommendedName>
</protein>
<name>A0ABU0DST7_9BACI</name>
<reference evidence="1 2" key="1">
    <citation type="submission" date="2023-07" db="EMBL/GenBank/DDBJ databases">
        <title>Genomic Encyclopedia of Type Strains, Phase IV (KMG-IV): sequencing the most valuable type-strain genomes for metagenomic binning, comparative biology and taxonomic classification.</title>
        <authorList>
            <person name="Goeker M."/>
        </authorList>
    </citation>
    <scope>NUCLEOTIDE SEQUENCE [LARGE SCALE GENOMIC DNA]</scope>
    <source>
        <strain evidence="1 2">DSM 15448</strain>
    </source>
</reference>
<dbReference type="InterPro" id="IPR021617">
    <property type="entry name" value="DUF3231"/>
</dbReference>
<evidence type="ECO:0000313" key="2">
    <source>
        <dbReference type="Proteomes" id="UP001236723"/>
    </source>
</evidence>
<dbReference type="Pfam" id="PF11553">
    <property type="entry name" value="DUF3231"/>
    <property type="match status" value="2"/>
</dbReference>
<gene>
    <name evidence="1" type="ORF">J2R98_001291</name>
</gene>
<dbReference type="InterPro" id="IPR012347">
    <property type="entry name" value="Ferritin-like"/>
</dbReference>